<dbReference type="GO" id="GO:0005576">
    <property type="term" value="C:extracellular region"/>
    <property type="evidence" value="ECO:0007669"/>
    <property type="project" value="UniProtKB-SubCell"/>
</dbReference>
<keyword evidence="3" id="KW-0645">Protease</keyword>
<sequence>MRLLVASLLVLAAASAQASDITRAVVADVSATRIEAYIRKLAAFGTRNSLSDTVSETRGIGAARRWIKGELERCGKESGGRLEVAFDTHHIASAPRVPKPTDIVNVVATLRGTQAESADRIYVVSGHYDSMPSSPTDGVTDAPGANDDASGTAAVMELACVMSKHKFDATLVFMTVAGEEQGLLGARGFANAAKAKGLNIAGMFTNDIIGNTKSADGKVDRSRVRLFAEGVPPGKENADEFIALLRTGVENDLPTRQLARHIRDTAERFVPKIKVDVIYRRDRYLRGGDHSPFLDAGYAAVRFTEPVEDWRHQHQDPRVADGVQFGDLPEFVDFAYTADVARVNAAALAQLALAPAAPKDVEMEALRLENDTTLRWKANTEPDIAGYRVVWRETTAPFWQHFKDVGNVARATIEGVSKDNYLFGLQAYDRDGNLSVTTYPKPALRPRT</sequence>
<keyword evidence="4" id="KW-0732">Signal</keyword>
<feature type="signal peptide" evidence="4">
    <location>
        <begin position="1"/>
        <end position="18"/>
    </location>
</feature>
<dbReference type="CDD" id="cd00063">
    <property type="entry name" value="FN3"/>
    <property type="match status" value="1"/>
</dbReference>
<dbReference type="SUPFAM" id="SSF49265">
    <property type="entry name" value="Fibronectin type III"/>
    <property type="match status" value="1"/>
</dbReference>
<evidence type="ECO:0000259" key="5">
    <source>
        <dbReference type="PROSITE" id="PS50853"/>
    </source>
</evidence>
<dbReference type="InterPro" id="IPR013783">
    <property type="entry name" value="Ig-like_fold"/>
</dbReference>
<dbReference type="RefSeq" id="WP_212758074.1">
    <property type="nucleotide sequence ID" value="NZ_CP053073.1"/>
</dbReference>
<proteinExistence type="predicted"/>
<keyword evidence="3" id="KW-0378">Hydrolase</keyword>
<feature type="domain" description="Fibronectin type-III" evidence="5">
    <location>
        <begin position="357"/>
        <end position="448"/>
    </location>
</feature>
<dbReference type="InParanoid" id="A0A6M4H8C4"/>
<accession>A0A6M4H8C4</accession>
<dbReference type="Pfam" id="PF04389">
    <property type="entry name" value="Peptidase_M28"/>
    <property type="match status" value="1"/>
</dbReference>
<reference evidence="6 7" key="1">
    <citation type="submission" date="2020-04" db="EMBL/GenBank/DDBJ databases">
        <title>Usitatibacter rugosus gen. nov., sp. nov. and Usitatibacter palustris sp. nov., novel members of Usitatibacteraceae fam. nov. within the order Nitrosomonadales isolated from soil.</title>
        <authorList>
            <person name="Huber K.J."/>
            <person name="Neumann-Schaal M."/>
            <person name="Geppert A."/>
            <person name="Luckner M."/>
            <person name="Wanner G."/>
            <person name="Overmann J."/>
        </authorList>
    </citation>
    <scope>NUCLEOTIDE SEQUENCE [LARGE SCALE GENOMIC DNA]</scope>
    <source>
        <strain evidence="6 7">Swamp67</strain>
    </source>
</reference>
<dbReference type="SUPFAM" id="SSF53187">
    <property type="entry name" value="Zn-dependent exopeptidases"/>
    <property type="match status" value="1"/>
</dbReference>
<feature type="chain" id="PRO_5026708209" description="Fibronectin type-III domain-containing protein" evidence="4">
    <location>
        <begin position="19"/>
        <end position="448"/>
    </location>
</feature>
<evidence type="ECO:0000256" key="4">
    <source>
        <dbReference type="SAM" id="SignalP"/>
    </source>
</evidence>
<dbReference type="Gene3D" id="2.60.40.10">
    <property type="entry name" value="Immunoglobulins"/>
    <property type="match status" value="1"/>
</dbReference>
<dbReference type="PANTHER" id="PTHR12147">
    <property type="entry name" value="METALLOPEPTIDASE M28 FAMILY MEMBER"/>
    <property type="match status" value="1"/>
</dbReference>
<evidence type="ECO:0000313" key="6">
    <source>
        <dbReference type="EMBL" id="QJR15866.1"/>
    </source>
</evidence>
<dbReference type="PROSITE" id="PS50853">
    <property type="entry name" value="FN3"/>
    <property type="match status" value="1"/>
</dbReference>
<keyword evidence="3" id="KW-0482">Metalloprotease</keyword>
<keyword evidence="7" id="KW-1185">Reference proteome</keyword>
<dbReference type="GO" id="GO:0006508">
    <property type="term" value="P:proteolysis"/>
    <property type="evidence" value="ECO:0007669"/>
    <property type="project" value="InterPro"/>
</dbReference>
<protein>
    <recommendedName>
        <fullName evidence="5">Fibronectin type-III domain-containing protein</fullName>
    </recommendedName>
</protein>
<name>A0A6M4H8C4_9PROT</name>
<dbReference type="InterPro" id="IPR036116">
    <property type="entry name" value="FN3_sf"/>
</dbReference>
<dbReference type="EMBL" id="CP053073">
    <property type="protein sequence ID" value="QJR15866.1"/>
    <property type="molecule type" value="Genomic_DNA"/>
</dbReference>
<gene>
    <name evidence="6" type="ORF">DSM104440_02692</name>
</gene>
<organism evidence="6 7">
    <name type="scientific">Usitatibacter palustris</name>
    <dbReference type="NCBI Taxonomy" id="2732487"/>
    <lineage>
        <taxon>Bacteria</taxon>
        <taxon>Pseudomonadati</taxon>
        <taxon>Pseudomonadota</taxon>
        <taxon>Betaproteobacteria</taxon>
        <taxon>Nitrosomonadales</taxon>
        <taxon>Usitatibacteraceae</taxon>
        <taxon>Usitatibacter</taxon>
    </lineage>
</organism>
<dbReference type="AlphaFoldDB" id="A0A6M4H8C4"/>
<dbReference type="InterPro" id="IPR045175">
    <property type="entry name" value="M28_fam"/>
</dbReference>
<dbReference type="InterPro" id="IPR007484">
    <property type="entry name" value="Peptidase_M28"/>
</dbReference>
<keyword evidence="2" id="KW-0964">Secreted</keyword>
<dbReference type="Gene3D" id="3.40.630.10">
    <property type="entry name" value="Zn peptidases"/>
    <property type="match status" value="1"/>
</dbReference>
<evidence type="ECO:0000256" key="3">
    <source>
        <dbReference type="ARBA" id="ARBA00023049"/>
    </source>
</evidence>
<dbReference type="Proteomes" id="UP000503096">
    <property type="component" value="Chromosome"/>
</dbReference>
<evidence type="ECO:0000256" key="1">
    <source>
        <dbReference type="ARBA" id="ARBA00004613"/>
    </source>
</evidence>
<dbReference type="KEGG" id="upl:DSM104440_02692"/>
<dbReference type="PANTHER" id="PTHR12147:SF26">
    <property type="entry name" value="PEPTIDASE M28 DOMAIN-CONTAINING PROTEIN"/>
    <property type="match status" value="1"/>
</dbReference>
<evidence type="ECO:0000256" key="2">
    <source>
        <dbReference type="ARBA" id="ARBA00022525"/>
    </source>
</evidence>
<comment type="subcellular location">
    <subcellularLocation>
        <location evidence="1">Secreted</location>
    </subcellularLocation>
</comment>
<evidence type="ECO:0000313" key="7">
    <source>
        <dbReference type="Proteomes" id="UP000503096"/>
    </source>
</evidence>
<dbReference type="InterPro" id="IPR003961">
    <property type="entry name" value="FN3_dom"/>
</dbReference>
<dbReference type="GO" id="GO:0008235">
    <property type="term" value="F:metalloexopeptidase activity"/>
    <property type="evidence" value="ECO:0007669"/>
    <property type="project" value="InterPro"/>
</dbReference>